<dbReference type="AlphaFoldDB" id="A0A433MHJ8"/>
<comment type="caution">
    <text evidence="1">The sequence shown here is derived from an EMBL/GenBank/DDBJ whole genome shotgun (WGS) entry which is preliminary data.</text>
</comment>
<gene>
    <name evidence="1" type="ORF">EJP67_10740</name>
</gene>
<dbReference type="Pfam" id="PF14072">
    <property type="entry name" value="DndB"/>
    <property type="match status" value="1"/>
</dbReference>
<dbReference type="InterPro" id="IPR017642">
    <property type="entry name" value="DNA_S_mod_DndB"/>
</dbReference>
<dbReference type="OrthoDB" id="6774424at2"/>
<proteinExistence type="predicted"/>
<protein>
    <submittedName>
        <fullName evidence="1">DGQHR domain-containing protein</fullName>
    </submittedName>
</protein>
<dbReference type="Proteomes" id="UP000281118">
    <property type="component" value="Unassembled WGS sequence"/>
</dbReference>
<evidence type="ECO:0000313" key="1">
    <source>
        <dbReference type="EMBL" id="RUR67531.1"/>
    </source>
</evidence>
<sequence>MKAVRERRESKEIVVRALHTTQGHDLDVYAFFIKGADIVKVADISRVDRDESDALKGFQRPEIRTHVKGIIDYLSQGDVLFPNAIILAMSPQVRFTASRGTRPTGDEGLAQAGTLTIPVNEAGERVAWIVDGQQRSLALAQIADKGIAVPVVAFISDSLELQRQQFILVNKAKPLPSRLINELLPETNGIQLPKDLSARKVPSEICNFLNRDVNSPFFKLIKRPSDRTNSEAIITDTAVITMIRNSMNNPLGALAPFKASLRDGPDLQSMYRLLVNFWNAVRAVFPDAWGLDPRQSRLMHSAGIEAMGVLMDRIYGRFSGTQGSYEAVKKELERVASSCRWTEGNWETLGVAWNEIQSTPRDIKKLQDALVRAYTTSSAS</sequence>
<dbReference type="NCBIfam" id="NF041060">
    <property type="entry name" value="DpdB"/>
    <property type="match status" value="1"/>
</dbReference>
<name>A0A433MHJ8_9BURK</name>
<dbReference type="EMBL" id="RXFT01000003">
    <property type="protein sequence ID" value="RUR67531.1"/>
    <property type="molecule type" value="Genomic_DNA"/>
</dbReference>
<dbReference type="InterPro" id="IPR017601">
    <property type="entry name" value="DGQHR-contain_dom"/>
</dbReference>
<organism evidence="1 2">
    <name type="scientific">Variovorax guangxiensis</name>
    <dbReference type="NCBI Taxonomy" id="1775474"/>
    <lineage>
        <taxon>Bacteria</taxon>
        <taxon>Pseudomonadati</taxon>
        <taxon>Pseudomonadota</taxon>
        <taxon>Betaproteobacteria</taxon>
        <taxon>Burkholderiales</taxon>
        <taxon>Comamonadaceae</taxon>
        <taxon>Variovorax</taxon>
    </lineage>
</organism>
<accession>A0A433MHJ8</accession>
<dbReference type="NCBIfam" id="TIGR03187">
    <property type="entry name" value="DGQHR"/>
    <property type="match status" value="1"/>
</dbReference>
<evidence type="ECO:0000313" key="2">
    <source>
        <dbReference type="Proteomes" id="UP000281118"/>
    </source>
</evidence>
<dbReference type="RefSeq" id="WP_126021670.1">
    <property type="nucleotide sequence ID" value="NZ_RXFT01000003.1"/>
</dbReference>
<dbReference type="CDD" id="cd16413">
    <property type="entry name" value="DGQHR_domain"/>
    <property type="match status" value="1"/>
</dbReference>
<reference evidence="1 2" key="1">
    <citation type="submission" date="2018-12" db="EMBL/GenBank/DDBJ databases">
        <title>The genome sequences of Variovorax guangxiensis DSM 27352.</title>
        <authorList>
            <person name="Gao J."/>
            <person name="Sun J."/>
        </authorList>
    </citation>
    <scope>NUCLEOTIDE SEQUENCE [LARGE SCALE GENOMIC DNA]</scope>
    <source>
        <strain evidence="1 2">DSM 27352</strain>
    </source>
</reference>